<organism evidence="1 2">
    <name type="scientific">Glaciecola nitratireducens (strain JCM 12485 / KCTC 12276 / FR1064)</name>
    <dbReference type="NCBI Taxonomy" id="1085623"/>
    <lineage>
        <taxon>Bacteria</taxon>
        <taxon>Pseudomonadati</taxon>
        <taxon>Pseudomonadota</taxon>
        <taxon>Gammaproteobacteria</taxon>
        <taxon>Alteromonadales</taxon>
        <taxon>Alteromonadaceae</taxon>
        <taxon>Brumicola</taxon>
    </lineage>
</organism>
<dbReference type="RefSeq" id="WP_014109613.1">
    <property type="nucleotide sequence ID" value="NC_016041.1"/>
</dbReference>
<dbReference type="Proteomes" id="UP000009282">
    <property type="component" value="Chromosome"/>
</dbReference>
<reference evidence="1 2" key="1">
    <citation type="journal article" date="2011" name="J. Bacteriol.">
        <title>Complete genome sequence of seawater bacterium Glaciecola nitratireducens FR1064T.</title>
        <authorList>
            <person name="Bian F."/>
            <person name="Qin Q.L."/>
            <person name="Xie B.B."/>
            <person name="Shu Y.L."/>
            <person name="Zhang X.Y."/>
            <person name="Yu Y."/>
            <person name="Chen B."/>
            <person name="Chen X.L."/>
            <person name="Zhou B.C."/>
            <person name="Zhang Y.Z."/>
        </authorList>
    </citation>
    <scope>NUCLEOTIDE SEQUENCE [LARGE SCALE GENOMIC DNA]</scope>
    <source>
        <strain evidence="2">JCM 12485 / KCTC 12276 / FR1064</strain>
    </source>
</reference>
<dbReference type="AlphaFoldDB" id="G4QM88"/>
<proteinExistence type="predicted"/>
<dbReference type="EMBL" id="CP003060">
    <property type="protein sequence ID" value="AEP30740.1"/>
    <property type="molecule type" value="Genomic_DNA"/>
</dbReference>
<keyword evidence="2" id="KW-1185">Reference proteome</keyword>
<dbReference type="STRING" id="1085623.GNIT_2643"/>
<name>G4QM88_GLANF</name>
<dbReference type="KEGG" id="gni:GNIT_2643"/>
<evidence type="ECO:0000313" key="2">
    <source>
        <dbReference type="Proteomes" id="UP000009282"/>
    </source>
</evidence>
<dbReference type="HOGENOM" id="CLU_1872495_0_0_6"/>
<accession>G4QM88</accession>
<gene>
    <name evidence="1" type="ordered locus">GNIT_2643</name>
</gene>
<evidence type="ECO:0000313" key="1">
    <source>
        <dbReference type="EMBL" id="AEP30740.1"/>
    </source>
</evidence>
<sequence>MRLHVFSGAVKEIVFTGVAALFLFSLLAVQDADAASVQIRPTETKTIELIETPEKIALDNSEAFVKALEHDAIKSEVLLTIINAQFEAGEISAKALFSATVKFHEVQEALQRAQHELSIAKNRIKDPLEIRLARTQ</sequence>
<protein>
    <submittedName>
        <fullName evidence="1">Uncharacterized protein</fullName>
    </submittedName>
</protein>